<feature type="domain" description="Bacterial sugar transferase" evidence="4">
    <location>
        <begin position="51"/>
        <end position="235"/>
    </location>
</feature>
<dbReference type="InterPro" id="IPR003362">
    <property type="entry name" value="Bact_transf"/>
</dbReference>
<dbReference type="OrthoDB" id="9808602at2"/>
<keyword evidence="2" id="KW-0270">Exopolysaccharide synthesis</keyword>
<dbReference type="PANTHER" id="PTHR30576">
    <property type="entry name" value="COLANIC BIOSYNTHESIS UDP-GLUCOSE LIPID CARRIER TRANSFERASE"/>
    <property type="match status" value="1"/>
</dbReference>
<dbReference type="AlphaFoldDB" id="A0A506U5R8"/>
<feature type="transmembrane region" description="Helical" evidence="3">
    <location>
        <begin position="56"/>
        <end position="78"/>
    </location>
</feature>
<keyword evidence="6" id="KW-1185">Reference proteome</keyword>
<name>A0A506U5R8_9HYPH</name>
<comment type="caution">
    <text evidence="5">The sequence shown here is derived from an EMBL/GenBank/DDBJ whole genome shotgun (WGS) entry which is preliminary data.</text>
</comment>
<evidence type="ECO:0000259" key="4">
    <source>
        <dbReference type="Pfam" id="PF02397"/>
    </source>
</evidence>
<evidence type="ECO:0000256" key="3">
    <source>
        <dbReference type="SAM" id="Phobius"/>
    </source>
</evidence>
<accession>A0A506U5R8</accession>
<evidence type="ECO:0000256" key="2">
    <source>
        <dbReference type="ARBA" id="ARBA00023169"/>
    </source>
</evidence>
<dbReference type="RefSeq" id="WP_141166975.1">
    <property type="nucleotide sequence ID" value="NZ_VHLH01000018.1"/>
</dbReference>
<reference evidence="5 6" key="1">
    <citation type="submission" date="2019-06" db="EMBL/GenBank/DDBJ databases">
        <authorList>
            <person name="Li M."/>
        </authorList>
    </citation>
    <scope>NUCLEOTIDE SEQUENCE [LARGE SCALE GENOMIC DNA]</scope>
    <source>
        <strain evidence="5 6">BGMRC6574</strain>
    </source>
</reference>
<evidence type="ECO:0000313" key="5">
    <source>
        <dbReference type="EMBL" id="TPW27929.1"/>
    </source>
</evidence>
<gene>
    <name evidence="5" type="ORF">FJU11_10315</name>
</gene>
<evidence type="ECO:0000256" key="1">
    <source>
        <dbReference type="ARBA" id="ARBA00006464"/>
    </source>
</evidence>
<proteinExistence type="inferred from homology"/>
<organism evidence="5 6">
    <name type="scientific">Pararhizobium mangrovi</name>
    <dbReference type="NCBI Taxonomy" id="2590452"/>
    <lineage>
        <taxon>Bacteria</taxon>
        <taxon>Pseudomonadati</taxon>
        <taxon>Pseudomonadota</taxon>
        <taxon>Alphaproteobacteria</taxon>
        <taxon>Hyphomicrobiales</taxon>
        <taxon>Rhizobiaceae</taxon>
        <taxon>Rhizobium/Agrobacterium group</taxon>
        <taxon>Pararhizobium</taxon>
    </lineage>
</organism>
<dbReference type="GO" id="GO:0009242">
    <property type="term" value="P:colanic acid biosynthetic process"/>
    <property type="evidence" value="ECO:0007669"/>
    <property type="project" value="TreeGrafter"/>
</dbReference>
<comment type="similarity">
    <text evidence="1">Belongs to the bacterial sugar transferase family.</text>
</comment>
<dbReference type="GO" id="GO:0000271">
    <property type="term" value="P:polysaccharide biosynthetic process"/>
    <property type="evidence" value="ECO:0007669"/>
    <property type="project" value="UniProtKB-KW"/>
</dbReference>
<dbReference type="GO" id="GO:0089702">
    <property type="term" value="F:undecaprenyl-phosphate glucose phosphotransferase activity"/>
    <property type="evidence" value="ECO:0007669"/>
    <property type="project" value="TreeGrafter"/>
</dbReference>
<dbReference type="PANTHER" id="PTHR30576:SF21">
    <property type="entry name" value="UDP-GLUCOSE:UNDECAPRENYL-PHOSPHATE GLUCOSE-1-PHOSPHATE TRANSFERASE"/>
    <property type="match status" value="1"/>
</dbReference>
<protein>
    <submittedName>
        <fullName evidence="5">Exopolysaccharide biosynthesis protein</fullName>
    </submittedName>
</protein>
<keyword evidence="3" id="KW-0812">Transmembrane</keyword>
<sequence>MTSEPLVRLESGSASGNREAPFVDIRTVPANDLHSTGVALKVSPYLHSRTKRGLDITFALSLLLFFAPLFLLIALVVVSSSRGGVFFRQARGGRSGAPFRIVKFRSMRAQPVDAAVVQARRRDPRVTRVGRVLRATSTDELPQLINVLRGDMSMVGPRPHAIDHDRYYAAMVDGYTRRFAARPGITGLAQTSGCRGETTTHDAMQQRVDADLAYIANASFSGDMVILARTAINLLVDRNVY</sequence>
<dbReference type="Pfam" id="PF02397">
    <property type="entry name" value="Bac_transf"/>
    <property type="match status" value="1"/>
</dbReference>
<dbReference type="Proteomes" id="UP000320314">
    <property type="component" value="Unassembled WGS sequence"/>
</dbReference>
<dbReference type="EMBL" id="VHLH01000018">
    <property type="protein sequence ID" value="TPW27929.1"/>
    <property type="molecule type" value="Genomic_DNA"/>
</dbReference>
<keyword evidence="3" id="KW-1133">Transmembrane helix</keyword>
<evidence type="ECO:0000313" key="6">
    <source>
        <dbReference type="Proteomes" id="UP000320314"/>
    </source>
</evidence>
<keyword evidence="3" id="KW-0472">Membrane</keyword>